<comment type="similarity">
    <text evidence="2">Belongs to the bacterial solute-binding protein SsuA/TauA family.</text>
</comment>
<dbReference type="GO" id="GO:0042597">
    <property type="term" value="C:periplasmic space"/>
    <property type="evidence" value="ECO:0007669"/>
    <property type="project" value="UniProtKB-SubCell"/>
</dbReference>
<name>A0ABD6DSW4_9EURY</name>
<protein>
    <submittedName>
        <fullName evidence="6">ABC transporter substrate-binding protein</fullName>
    </submittedName>
</protein>
<evidence type="ECO:0000256" key="1">
    <source>
        <dbReference type="ARBA" id="ARBA00004418"/>
    </source>
</evidence>
<dbReference type="EMBL" id="JBHUDP010000001">
    <property type="protein sequence ID" value="MFD1685015.1"/>
    <property type="molecule type" value="Genomic_DNA"/>
</dbReference>
<evidence type="ECO:0000256" key="2">
    <source>
        <dbReference type="ARBA" id="ARBA00010742"/>
    </source>
</evidence>
<sequence length="363" mass="38949">MPRVSRRRFIAGSGAVGVAGLAGCSSGGNGGDGGDGGGGGDSGGGGGDGGSEGTTTGSAGDDLTAVRIQLPEGTIHYPMYEAATDAGVFEAEGIDLTVDYAPFSAQVQSLTSGEVDVNMVSMIPYMGNYIKGEDLVTFGWDGCLQSINALYTRAGSEYESIGDLEGQRIGVWSWGSSTVQAFQAVVAEESGLRLRQDFGTTTAAPPALLGLLQDEEIDGVINVSGLTITMESDPDTYRRLTQLNAMWRERTGYTLPLTSWWSYSDWYENNTETAAALLRGGQSATEHWRENTVSILDEYGETAAIDNQAKVDVVDEWANDGQIFRDTTTDDYRDATWQFVELMSSYDFLEEMPSQDDVLRNPQ</sequence>
<keyword evidence="7" id="KW-1185">Reference proteome</keyword>
<gene>
    <name evidence="6" type="ORF">ACFSAS_05250</name>
</gene>
<dbReference type="PANTHER" id="PTHR30024">
    <property type="entry name" value="ALIPHATIC SULFONATES-BINDING PROTEIN-RELATED"/>
    <property type="match status" value="1"/>
</dbReference>
<dbReference type="RefSeq" id="WP_256307508.1">
    <property type="nucleotide sequence ID" value="NZ_JANHAW010000002.1"/>
</dbReference>
<evidence type="ECO:0000256" key="4">
    <source>
        <dbReference type="SAM" id="MobiDB-lite"/>
    </source>
</evidence>
<dbReference type="PROSITE" id="PS51257">
    <property type="entry name" value="PROKAR_LIPOPROTEIN"/>
    <property type="match status" value="1"/>
</dbReference>
<organism evidence="6 7">
    <name type="scientific">Halobellus litoreus</name>
    <dbReference type="NCBI Taxonomy" id="755310"/>
    <lineage>
        <taxon>Archaea</taxon>
        <taxon>Methanobacteriati</taxon>
        <taxon>Methanobacteriota</taxon>
        <taxon>Stenosarchaea group</taxon>
        <taxon>Halobacteria</taxon>
        <taxon>Halobacteriales</taxon>
        <taxon>Haloferacaceae</taxon>
        <taxon>Halobellus</taxon>
    </lineage>
</organism>
<feature type="region of interest" description="Disordered" evidence="4">
    <location>
        <begin position="32"/>
        <end position="61"/>
    </location>
</feature>
<feature type="domain" description="SsuA/THI5-like" evidence="5">
    <location>
        <begin position="76"/>
        <end position="190"/>
    </location>
</feature>
<dbReference type="SUPFAM" id="SSF53850">
    <property type="entry name" value="Periplasmic binding protein-like II"/>
    <property type="match status" value="1"/>
</dbReference>
<evidence type="ECO:0000313" key="6">
    <source>
        <dbReference type="EMBL" id="MFD1685015.1"/>
    </source>
</evidence>
<dbReference type="AlphaFoldDB" id="A0ABD6DSW4"/>
<dbReference type="Pfam" id="PF09084">
    <property type="entry name" value="NMT1"/>
    <property type="match status" value="1"/>
</dbReference>
<feature type="compositionally biased region" description="Gly residues" evidence="4">
    <location>
        <begin position="32"/>
        <end position="52"/>
    </location>
</feature>
<dbReference type="InterPro" id="IPR015168">
    <property type="entry name" value="SsuA/THI5"/>
</dbReference>
<dbReference type="InterPro" id="IPR006311">
    <property type="entry name" value="TAT_signal"/>
</dbReference>
<accession>A0ABD6DSW4</accession>
<evidence type="ECO:0000256" key="3">
    <source>
        <dbReference type="ARBA" id="ARBA00022729"/>
    </source>
</evidence>
<comment type="subcellular location">
    <subcellularLocation>
        <location evidence="1">Periplasm</location>
    </subcellularLocation>
</comment>
<dbReference type="PANTHER" id="PTHR30024:SF47">
    <property type="entry name" value="TAURINE-BINDING PERIPLASMIC PROTEIN"/>
    <property type="match status" value="1"/>
</dbReference>
<reference evidence="6 7" key="1">
    <citation type="journal article" date="2019" name="Int. J. Syst. Evol. Microbiol.">
        <title>The Global Catalogue of Microorganisms (GCM) 10K type strain sequencing project: providing services to taxonomists for standard genome sequencing and annotation.</title>
        <authorList>
            <consortium name="The Broad Institute Genomics Platform"/>
            <consortium name="The Broad Institute Genome Sequencing Center for Infectious Disease"/>
            <person name="Wu L."/>
            <person name="Ma J."/>
        </authorList>
    </citation>
    <scope>NUCLEOTIDE SEQUENCE [LARGE SCALE GENOMIC DNA]</scope>
    <source>
        <strain evidence="6 7">CGMCC 1.10387</strain>
    </source>
</reference>
<dbReference type="Proteomes" id="UP001597092">
    <property type="component" value="Unassembled WGS sequence"/>
</dbReference>
<proteinExistence type="inferred from homology"/>
<dbReference type="PROSITE" id="PS51318">
    <property type="entry name" value="TAT"/>
    <property type="match status" value="1"/>
</dbReference>
<dbReference type="Gene3D" id="3.40.190.10">
    <property type="entry name" value="Periplasmic binding protein-like II"/>
    <property type="match status" value="2"/>
</dbReference>
<evidence type="ECO:0000259" key="5">
    <source>
        <dbReference type="Pfam" id="PF09084"/>
    </source>
</evidence>
<keyword evidence="3" id="KW-0732">Signal</keyword>
<comment type="caution">
    <text evidence="6">The sequence shown here is derived from an EMBL/GenBank/DDBJ whole genome shotgun (WGS) entry which is preliminary data.</text>
</comment>
<evidence type="ECO:0000313" key="7">
    <source>
        <dbReference type="Proteomes" id="UP001597092"/>
    </source>
</evidence>